<evidence type="ECO:0000256" key="3">
    <source>
        <dbReference type="ARBA" id="ARBA00022989"/>
    </source>
</evidence>
<evidence type="ECO:0000256" key="6">
    <source>
        <dbReference type="SAM" id="Phobius"/>
    </source>
</evidence>
<dbReference type="GeneID" id="92856118"/>
<feature type="transmembrane region" description="Helical" evidence="6">
    <location>
        <begin position="255"/>
        <end position="275"/>
    </location>
</feature>
<evidence type="ECO:0000256" key="4">
    <source>
        <dbReference type="ARBA" id="ARBA00023136"/>
    </source>
</evidence>
<evidence type="ECO:0000259" key="7">
    <source>
        <dbReference type="Pfam" id="PF04932"/>
    </source>
</evidence>
<feature type="transmembrane region" description="Helical" evidence="6">
    <location>
        <begin position="25"/>
        <end position="53"/>
    </location>
</feature>
<dbReference type="PANTHER" id="PTHR37422:SF13">
    <property type="entry name" value="LIPOPOLYSACCHARIDE BIOSYNTHESIS PROTEIN PA4999-RELATED"/>
    <property type="match status" value="1"/>
</dbReference>
<feature type="transmembrane region" description="Helical" evidence="6">
    <location>
        <begin position="287"/>
        <end position="309"/>
    </location>
</feature>
<dbReference type="OrthoDB" id="3711901at2"/>
<gene>
    <name evidence="8" type="ORF">B1B09_06180</name>
</gene>
<dbReference type="AlphaFoldDB" id="A0A8B2VIA6"/>
<sequence>MSVAERTAARPLDRQEMASRATSGVWLGAVAAVLVMRLPMGFLLFLIVPWVILAVQTRFASSLRVTLLVAVEVCCMVASGMAVVFFHPGLLTDTGNSAFIMLAVIGVTLVVFRSAEPGRTARQVLHGLYWGAILVWLIGMGEIVTGVKLLPLLYPRANTLGAVSKNRWVVTATYPNYNDYGVVMAMLFTAVLARLWFNPRRGAIRLGRLFVLATCLVMILIGGSRGALFGCICAVMLLFVLNVRRLHTAAMGVRAFVWGGALVIVLGTGLWMSPYVQDHSTAERGTIMANALSMTLSNPAALLLGYGSLSEYQARASALYGHVLMDPHNLLLEIVLRYGAIAMILFVVCWLWILVRGFLPRRPVADWQAAFGLTVVMLFPVLGVVPSSTLRYHVTWLYLVAASSITAETVAANSASAGRPTLSPEAVTQTERSAGGPGAA</sequence>
<feature type="domain" description="O-antigen ligase-related" evidence="7">
    <location>
        <begin position="211"/>
        <end position="347"/>
    </location>
</feature>
<evidence type="ECO:0000313" key="8">
    <source>
        <dbReference type="EMBL" id="PGF35174.1"/>
    </source>
</evidence>
<evidence type="ECO:0000256" key="5">
    <source>
        <dbReference type="SAM" id="MobiDB-lite"/>
    </source>
</evidence>
<keyword evidence="3 6" id="KW-1133">Transmembrane helix</keyword>
<dbReference type="EMBL" id="MVCE01000002">
    <property type="protein sequence ID" value="PGF35174.1"/>
    <property type="molecule type" value="Genomic_DNA"/>
</dbReference>
<feature type="transmembrane region" description="Helical" evidence="6">
    <location>
        <begin position="227"/>
        <end position="243"/>
    </location>
</feature>
<dbReference type="InterPro" id="IPR051533">
    <property type="entry name" value="WaaL-like"/>
</dbReference>
<name>A0A8B2VIA6_CUTAC</name>
<dbReference type="GO" id="GO:0016020">
    <property type="term" value="C:membrane"/>
    <property type="evidence" value="ECO:0007669"/>
    <property type="project" value="UniProtKB-SubCell"/>
</dbReference>
<protein>
    <submittedName>
        <fullName evidence="8">Polymerase</fullName>
    </submittedName>
</protein>
<feature type="transmembrane region" description="Helical" evidence="6">
    <location>
        <begin position="204"/>
        <end position="221"/>
    </location>
</feature>
<dbReference type="RefSeq" id="WP_002515867.1">
    <property type="nucleotide sequence ID" value="NZ_AP022844.1"/>
</dbReference>
<feature type="transmembrane region" description="Helical" evidence="6">
    <location>
        <begin position="180"/>
        <end position="197"/>
    </location>
</feature>
<keyword evidence="4 6" id="KW-0472">Membrane</keyword>
<reference evidence="8 9" key="1">
    <citation type="submission" date="2017-02" db="EMBL/GenBank/DDBJ databases">
        <title>Prevalence of linear plasmids in Cutibacterium acnes isolates obtained from cancerous prostatic tissue.</title>
        <authorList>
            <person name="Davidsson S."/>
            <person name="Bruggemann H."/>
        </authorList>
    </citation>
    <scope>NUCLEOTIDE SEQUENCE [LARGE SCALE GENOMIC DNA]</scope>
    <source>
        <strain evidence="8 9">11-78</strain>
    </source>
</reference>
<feature type="region of interest" description="Disordered" evidence="5">
    <location>
        <begin position="416"/>
        <end position="440"/>
    </location>
</feature>
<organism evidence="8 9">
    <name type="scientific">Cutibacterium acnes</name>
    <name type="common">Propionibacterium acnes</name>
    <dbReference type="NCBI Taxonomy" id="1747"/>
    <lineage>
        <taxon>Bacteria</taxon>
        <taxon>Bacillati</taxon>
        <taxon>Actinomycetota</taxon>
        <taxon>Actinomycetes</taxon>
        <taxon>Propionibacteriales</taxon>
        <taxon>Propionibacteriaceae</taxon>
        <taxon>Cutibacterium</taxon>
    </lineage>
</organism>
<feature type="transmembrane region" description="Helical" evidence="6">
    <location>
        <begin position="98"/>
        <end position="115"/>
    </location>
</feature>
<feature type="transmembrane region" description="Helical" evidence="6">
    <location>
        <begin position="367"/>
        <end position="385"/>
    </location>
</feature>
<keyword evidence="2 6" id="KW-0812">Transmembrane</keyword>
<dbReference type="PANTHER" id="PTHR37422">
    <property type="entry name" value="TEICHURONIC ACID BIOSYNTHESIS PROTEIN TUAE"/>
    <property type="match status" value="1"/>
</dbReference>
<comment type="subcellular location">
    <subcellularLocation>
        <location evidence="1">Membrane</location>
        <topology evidence="1">Multi-pass membrane protein</topology>
    </subcellularLocation>
</comment>
<evidence type="ECO:0000256" key="2">
    <source>
        <dbReference type="ARBA" id="ARBA00022692"/>
    </source>
</evidence>
<evidence type="ECO:0000256" key="1">
    <source>
        <dbReference type="ARBA" id="ARBA00004141"/>
    </source>
</evidence>
<evidence type="ECO:0000313" key="9">
    <source>
        <dbReference type="Proteomes" id="UP000226191"/>
    </source>
</evidence>
<comment type="caution">
    <text evidence="8">The sequence shown here is derived from an EMBL/GenBank/DDBJ whole genome shotgun (WGS) entry which is preliminary data.</text>
</comment>
<feature type="transmembrane region" description="Helical" evidence="6">
    <location>
        <begin position="127"/>
        <end position="150"/>
    </location>
</feature>
<dbReference type="Pfam" id="PF04932">
    <property type="entry name" value="Wzy_C"/>
    <property type="match status" value="1"/>
</dbReference>
<accession>A0A8B2VIA6</accession>
<feature type="transmembrane region" description="Helical" evidence="6">
    <location>
        <begin position="65"/>
        <end position="86"/>
    </location>
</feature>
<dbReference type="InterPro" id="IPR007016">
    <property type="entry name" value="O-antigen_ligase-rel_domated"/>
</dbReference>
<dbReference type="Proteomes" id="UP000226191">
    <property type="component" value="Unassembled WGS sequence"/>
</dbReference>
<proteinExistence type="predicted"/>
<feature type="transmembrane region" description="Helical" evidence="6">
    <location>
        <begin position="330"/>
        <end position="355"/>
    </location>
</feature>